<sequence length="118" mass="13117">MERRGFPILKKFFEVFPKQLFSWKAHSETMALDSPVRLPRSQYHSSLRVATEEAIERKLEEGDGKSLGVASAAKLAAFNILLTPSMALVSAGRQNLQHLPLAQTIDALETIEAVAQRL</sequence>
<keyword evidence="2" id="KW-1185">Reference proteome</keyword>
<proteinExistence type="predicted"/>
<evidence type="ECO:0000313" key="1">
    <source>
        <dbReference type="EMBL" id="KAH8002291.1"/>
    </source>
</evidence>
<reference evidence="1" key="1">
    <citation type="submission" date="2021-08" db="EMBL/GenBank/DDBJ databases">
        <title>The first chromosome-level gecko genome reveals the dynamic sex chromosomes of Neotropical dwarf geckos (Sphaerodactylidae: Sphaerodactylus).</title>
        <authorList>
            <person name="Pinto B.J."/>
            <person name="Keating S.E."/>
            <person name="Gamble T."/>
        </authorList>
    </citation>
    <scope>NUCLEOTIDE SEQUENCE</scope>
    <source>
        <strain evidence="1">TG3544</strain>
    </source>
</reference>
<protein>
    <submittedName>
        <fullName evidence="1">Uncharacterized protein</fullName>
    </submittedName>
</protein>
<gene>
    <name evidence="1" type="ORF">K3G42_022331</name>
</gene>
<accession>A0ACB8FAU3</accession>
<organism evidence="1 2">
    <name type="scientific">Sphaerodactylus townsendi</name>
    <dbReference type="NCBI Taxonomy" id="933632"/>
    <lineage>
        <taxon>Eukaryota</taxon>
        <taxon>Metazoa</taxon>
        <taxon>Chordata</taxon>
        <taxon>Craniata</taxon>
        <taxon>Vertebrata</taxon>
        <taxon>Euteleostomi</taxon>
        <taxon>Lepidosauria</taxon>
        <taxon>Squamata</taxon>
        <taxon>Bifurcata</taxon>
        <taxon>Gekkota</taxon>
        <taxon>Sphaerodactylidae</taxon>
        <taxon>Sphaerodactylus</taxon>
    </lineage>
</organism>
<dbReference type="EMBL" id="CM037621">
    <property type="protein sequence ID" value="KAH8002291.1"/>
    <property type="molecule type" value="Genomic_DNA"/>
</dbReference>
<name>A0ACB8FAU3_9SAUR</name>
<comment type="caution">
    <text evidence="1">The sequence shown here is derived from an EMBL/GenBank/DDBJ whole genome shotgun (WGS) entry which is preliminary data.</text>
</comment>
<dbReference type="Proteomes" id="UP000827872">
    <property type="component" value="Linkage Group LG08"/>
</dbReference>
<evidence type="ECO:0000313" key="2">
    <source>
        <dbReference type="Proteomes" id="UP000827872"/>
    </source>
</evidence>